<evidence type="ECO:0000313" key="3">
    <source>
        <dbReference type="Proteomes" id="UP000277811"/>
    </source>
</evidence>
<evidence type="ECO:0000256" key="1">
    <source>
        <dbReference type="SAM" id="SignalP"/>
    </source>
</evidence>
<proteinExistence type="predicted"/>
<evidence type="ECO:0000313" key="2">
    <source>
        <dbReference type="EMBL" id="VBB07420.1"/>
    </source>
</evidence>
<dbReference type="RefSeq" id="WP_122628357.1">
    <property type="nucleotide sequence ID" value="NZ_UPPP01000074.1"/>
</dbReference>
<feature type="signal peptide" evidence="1">
    <location>
        <begin position="1"/>
        <end position="25"/>
    </location>
</feature>
<gene>
    <name evidence="2" type="ORF">LUCI_2669</name>
</gene>
<name>A0A498R919_9FIRM</name>
<keyword evidence="3" id="KW-1185">Reference proteome</keyword>
<dbReference type="AlphaFoldDB" id="A0A498R919"/>
<reference evidence="2 3" key="1">
    <citation type="submission" date="2018-06" db="EMBL/GenBank/DDBJ databases">
        <authorList>
            <person name="Strepis N."/>
        </authorList>
    </citation>
    <scope>NUCLEOTIDE SEQUENCE [LARGE SCALE GENOMIC DNA]</scope>
    <source>
        <strain evidence="2">LUCI</strain>
    </source>
</reference>
<feature type="chain" id="PRO_5038613256" evidence="1">
    <location>
        <begin position="26"/>
        <end position="202"/>
    </location>
</feature>
<keyword evidence="1" id="KW-0732">Signal</keyword>
<accession>A0A498R919</accession>
<dbReference type="Proteomes" id="UP000277811">
    <property type="component" value="Unassembled WGS sequence"/>
</dbReference>
<organism evidence="2 3">
    <name type="scientific">Lucifera butyrica</name>
    <dbReference type="NCBI Taxonomy" id="1351585"/>
    <lineage>
        <taxon>Bacteria</taxon>
        <taxon>Bacillati</taxon>
        <taxon>Bacillota</taxon>
        <taxon>Negativicutes</taxon>
        <taxon>Veillonellales</taxon>
        <taxon>Veillonellaceae</taxon>
        <taxon>Lucifera</taxon>
    </lineage>
</organism>
<sequence>MKSFIKKAICTLALIGIVSVHSTFAAALSLQDEAFYPTPASLLANMKLVEKKDGYSTYRDSYGQIEYVVFHDNGCVSFIETNGIECNARTYSEDGRTIRITAYGDPDGEVLVLYQKDPQDTVVGRYSGKVKISPDGVKTAEFQMVTVRAEGKPNDQITAKDIMTFNYDDIADIPSDFYQKIFKTVREADEEEWLDYFDLDTF</sequence>
<protein>
    <submittedName>
        <fullName evidence="2">Uncharacterized protein</fullName>
    </submittedName>
</protein>
<dbReference type="EMBL" id="UPPP01000074">
    <property type="protein sequence ID" value="VBB07420.1"/>
    <property type="molecule type" value="Genomic_DNA"/>
</dbReference>